<name>A0ACC4EAI6_PURLI</name>
<accession>A0ACC4EAI6</accession>
<gene>
    <name evidence="1" type="ORF">ACCO45_002674</name>
</gene>
<evidence type="ECO:0000313" key="1">
    <source>
        <dbReference type="EMBL" id="KAL3965670.1"/>
    </source>
</evidence>
<protein>
    <submittedName>
        <fullName evidence="1">Uncharacterized protein</fullName>
    </submittedName>
</protein>
<keyword evidence="2" id="KW-1185">Reference proteome</keyword>
<evidence type="ECO:0000313" key="2">
    <source>
        <dbReference type="Proteomes" id="UP001638806"/>
    </source>
</evidence>
<dbReference type="EMBL" id="JBGNUJ010000002">
    <property type="protein sequence ID" value="KAL3965670.1"/>
    <property type="molecule type" value="Genomic_DNA"/>
</dbReference>
<comment type="caution">
    <text evidence="1">The sequence shown here is derived from an EMBL/GenBank/DDBJ whole genome shotgun (WGS) entry which is preliminary data.</text>
</comment>
<organism evidence="1 2">
    <name type="scientific">Purpureocillium lilacinum</name>
    <name type="common">Paecilomyces lilacinus</name>
    <dbReference type="NCBI Taxonomy" id="33203"/>
    <lineage>
        <taxon>Eukaryota</taxon>
        <taxon>Fungi</taxon>
        <taxon>Dikarya</taxon>
        <taxon>Ascomycota</taxon>
        <taxon>Pezizomycotina</taxon>
        <taxon>Sordariomycetes</taxon>
        <taxon>Hypocreomycetidae</taxon>
        <taxon>Hypocreales</taxon>
        <taxon>Ophiocordycipitaceae</taxon>
        <taxon>Purpureocillium</taxon>
    </lineage>
</organism>
<dbReference type="Proteomes" id="UP001638806">
    <property type="component" value="Unassembled WGS sequence"/>
</dbReference>
<proteinExistence type="predicted"/>
<sequence>MQTPPLFPGVKPKASSENVKIHLARHTFHASRHRAPTLTPAWAVRRLTDPSSLSIAIVVKRLVVACVVADVATVVLPGQRVTVVGLVTFVVLVTLVGLVIVGFFLISDVGHGLVLGPRPRQVFTR</sequence>
<reference evidence="1" key="1">
    <citation type="submission" date="2024-12" db="EMBL/GenBank/DDBJ databases">
        <title>Comparative genomics and development of molecular markers within Purpureocillium lilacinum and among Purpureocillium species.</title>
        <authorList>
            <person name="Yeh Z.-Y."/>
            <person name="Ni N.-T."/>
            <person name="Lo P.-H."/>
            <person name="Mushyakhwo K."/>
            <person name="Lin C.-F."/>
            <person name="Nai Y.-S."/>
        </authorList>
    </citation>
    <scope>NUCLEOTIDE SEQUENCE</scope>
    <source>
        <strain evidence="1">NCHU-NPUST-175</strain>
    </source>
</reference>